<accession>A0A811YZM5</accession>
<gene>
    <name evidence="2" type="ORF">NYPRO_LOCUS14708</name>
</gene>
<reference evidence="2" key="1">
    <citation type="submission" date="2020-12" db="EMBL/GenBank/DDBJ databases">
        <authorList>
            <consortium name="Molecular Ecology Group"/>
        </authorList>
    </citation>
    <scope>NUCLEOTIDE SEQUENCE</scope>
    <source>
        <strain evidence="2">TBG_1078</strain>
    </source>
</reference>
<dbReference type="EMBL" id="CAJHUB010000754">
    <property type="protein sequence ID" value="CAD7681916.1"/>
    <property type="molecule type" value="Genomic_DNA"/>
</dbReference>
<evidence type="ECO:0000256" key="1">
    <source>
        <dbReference type="SAM" id="MobiDB-lite"/>
    </source>
</evidence>
<feature type="region of interest" description="Disordered" evidence="1">
    <location>
        <begin position="69"/>
        <end position="91"/>
    </location>
</feature>
<keyword evidence="3" id="KW-1185">Reference proteome</keyword>
<evidence type="ECO:0000313" key="2">
    <source>
        <dbReference type="EMBL" id="CAD7681916.1"/>
    </source>
</evidence>
<dbReference type="AlphaFoldDB" id="A0A811YZM5"/>
<dbReference type="Proteomes" id="UP000645828">
    <property type="component" value="Unassembled WGS sequence"/>
</dbReference>
<sequence>MASLGGPCHFLLSALSLFVWHGMPNLGVKDLILLCGQISLLLTLPSVISLTTSWLNSFKSSQVYLKEEEKNENRPKKNRHRVRPGSLSSGRELGADEDLLLENESQTSFNASCRAAAKRSSKERKLVVLDLPEEPLETAEQVVAALRCPSGSFLFDWMMKIRYHTYPYMPFPLSFPEGLWKQRVTGYYRTQE</sequence>
<evidence type="ECO:0000313" key="3">
    <source>
        <dbReference type="Proteomes" id="UP000645828"/>
    </source>
</evidence>
<organism evidence="2 3">
    <name type="scientific">Nyctereutes procyonoides</name>
    <name type="common">Raccoon dog</name>
    <name type="synonym">Canis procyonoides</name>
    <dbReference type="NCBI Taxonomy" id="34880"/>
    <lineage>
        <taxon>Eukaryota</taxon>
        <taxon>Metazoa</taxon>
        <taxon>Chordata</taxon>
        <taxon>Craniata</taxon>
        <taxon>Vertebrata</taxon>
        <taxon>Euteleostomi</taxon>
        <taxon>Mammalia</taxon>
        <taxon>Eutheria</taxon>
        <taxon>Laurasiatheria</taxon>
        <taxon>Carnivora</taxon>
        <taxon>Caniformia</taxon>
        <taxon>Canidae</taxon>
        <taxon>Nyctereutes</taxon>
    </lineage>
</organism>
<proteinExistence type="predicted"/>
<name>A0A811YZM5_NYCPR</name>
<comment type="caution">
    <text evidence="2">The sequence shown here is derived from an EMBL/GenBank/DDBJ whole genome shotgun (WGS) entry which is preliminary data.</text>
</comment>
<protein>
    <submittedName>
        <fullName evidence="2">(raccoon dog) hypothetical protein</fullName>
    </submittedName>
</protein>